<dbReference type="RefSeq" id="XP_007758104.1">
    <property type="nucleotide sequence ID" value="XM_007759914.1"/>
</dbReference>
<accession>W9W1U8</accession>
<gene>
    <name evidence="1" type="ORF">A1O7_05907</name>
</gene>
<feature type="non-terminal residue" evidence="1">
    <location>
        <position position="1"/>
    </location>
</feature>
<organism evidence="1 2">
    <name type="scientific">Cladophialophora yegresii CBS 114405</name>
    <dbReference type="NCBI Taxonomy" id="1182544"/>
    <lineage>
        <taxon>Eukaryota</taxon>
        <taxon>Fungi</taxon>
        <taxon>Dikarya</taxon>
        <taxon>Ascomycota</taxon>
        <taxon>Pezizomycotina</taxon>
        <taxon>Eurotiomycetes</taxon>
        <taxon>Chaetothyriomycetidae</taxon>
        <taxon>Chaetothyriales</taxon>
        <taxon>Herpotrichiellaceae</taxon>
        <taxon>Cladophialophora</taxon>
    </lineage>
</organism>
<evidence type="ECO:0000313" key="2">
    <source>
        <dbReference type="Proteomes" id="UP000019473"/>
    </source>
</evidence>
<dbReference type="VEuPathDB" id="FungiDB:A1O7_05907"/>
<dbReference type="OrthoDB" id="1862401at2759"/>
<evidence type="ECO:0000313" key="1">
    <source>
        <dbReference type="EMBL" id="EXJ58481.1"/>
    </source>
</evidence>
<comment type="caution">
    <text evidence="1">The sequence shown here is derived from an EMBL/GenBank/DDBJ whole genome shotgun (WGS) entry which is preliminary data.</text>
</comment>
<reference evidence="1 2" key="1">
    <citation type="submission" date="2013-03" db="EMBL/GenBank/DDBJ databases">
        <title>The Genome Sequence of Cladophialophora yegresii CBS 114405.</title>
        <authorList>
            <consortium name="The Broad Institute Genomics Platform"/>
            <person name="Cuomo C."/>
            <person name="de Hoog S."/>
            <person name="Gorbushina A."/>
            <person name="Walker B."/>
            <person name="Young S.K."/>
            <person name="Zeng Q."/>
            <person name="Gargeya S."/>
            <person name="Fitzgerald M."/>
            <person name="Haas B."/>
            <person name="Abouelleil A."/>
            <person name="Allen A.W."/>
            <person name="Alvarado L."/>
            <person name="Arachchi H.M."/>
            <person name="Berlin A.M."/>
            <person name="Chapman S.B."/>
            <person name="Gainer-Dewar J."/>
            <person name="Goldberg J."/>
            <person name="Griggs A."/>
            <person name="Gujja S."/>
            <person name="Hansen M."/>
            <person name="Howarth C."/>
            <person name="Imamovic A."/>
            <person name="Ireland A."/>
            <person name="Larimer J."/>
            <person name="McCowan C."/>
            <person name="Murphy C."/>
            <person name="Pearson M."/>
            <person name="Poon T.W."/>
            <person name="Priest M."/>
            <person name="Roberts A."/>
            <person name="Saif S."/>
            <person name="Shea T."/>
            <person name="Sisk P."/>
            <person name="Sykes S."/>
            <person name="Wortman J."/>
            <person name="Nusbaum C."/>
            <person name="Birren B."/>
        </authorList>
    </citation>
    <scope>NUCLEOTIDE SEQUENCE [LARGE SCALE GENOMIC DNA]</scope>
    <source>
        <strain evidence="1 2">CBS 114405</strain>
    </source>
</reference>
<dbReference type="EMBL" id="AMGW01000004">
    <property type="protein sequence ID" value="EXJ58481.1"/>
    <property type="molecule type" value="Genomic_DNA"/>
</dbReference>
<name>W9W1U8_9EURO</name>
<dbReference type="HOGENOM" id="CLU_2711520_0_0_1"/>
<dbReference type="GeneID" id="19180489"/>
<dbReference type="AlphaFoldDB" id="W9W1U8"/>
<keyword evidence="2" id="KW-1185">Reference proteome</keyword>
<dbReference type="Proteomes" id="UP000019473">
    <property type="component" value="Unassembled WGS sequence"/>
</dbReference>
<proteinExistence type="predicted"/>
<protein>
    <submittedName>
        <fullName evidence="1">Uncharacterized protein</fullName>
    </submittedName>
</protein>
<sequence>AVDPRRYLEIRITYPDLIRDITYTVYSLEELVKQPLGVSRQRFDGQSTRTHQTSLMLLVHLQRGFIVLEIELM</sequence>